<evidence type="ECO:0000313" key="2">
    <source>
        <dbReference type="Proteomes" id="UP000218785"/>
    </source>
</evidence>
<gene>
    <name evidence="1" type="ORF">NIES37_27450</name>
</gene>
<accession>A0A1Z4MZC5</accession>
<protein>
    <submittedName>
        <fullName evidence="1">Uncharacterized protein</fullName>
    </submittedName>
</protein>
<sequence length="41" mass="4648">MERREQSRLYSKVNTEISDFSSIQLCTEVAVAISTAMLVIQ</sequence>
<name>A0A1Z4MZC5_9CYAN</name>
<evidence type="ECO:0000313" key="1">
    <source>
        <dbReference type="EMBL" id="BAY98793.1"/>
    </source>
</evidence>
<keyword evidence="2" id="KW-1185">Reference proteome</keyword>
<dbReference type="AlphaFoldDB" id="A0A1Z4MZC5"/>
<dbReference type="KEGG" id="ttq:NIES37_27450"/>
<reference evidence="1 2" key="1">
    <citation type="submission" date="2017-06" db="EMBL/GenBank/DDBJ databases">
        <title>Genome sequencing of cyanobaciteial culture collection at National Institute for Environmental Studies (NIES).</title>
        <authorList>
            <person name="Hirose Y."/>
            <person name="Shimura Y."/>
            <person name="Fujisawa T."/>
            <person name="Nakamura Y."/>
            <person name="Kawachi M."/>
        </authorList>
    </citation>
    <scope>NUCLEOTIDE SEQUENCE [LARGE SCALE GENOMIC DNA]</scope>
    <source>
        <strain evidence="1 2">NIES-37</strain>
    </source>
</reference>
<organism evidence="1 2">
    <name type="scientific">Tolypothrix tenuis PCC 7101</name>
    <dbReference type="NCBI Taxonomy" id="231146"/>
    <lineage>
        <taxon>Bacteria</taxon>
        <taxon>Bacillati</taxon>
        <taxon>Cyanobacteriota</taxon>
        <taxon>Cyanophyceae</taxon>
        <taxon>Nostocales</taxon>
        <taxon>Tolypothrichaceae</taxon>
        <taxon>Tolypothrix</taxon>
    </lineage>
</organism>
<dbReference type="EMBL" id="AP018248">
    <property type="protein sequence ID" value="BAY98793.1"/>
    <property type="molecule type" value="Genomic_DNA"/>
</dbReference>
<dbReference type="Proteomes" id="UP000218785">
    <property type="component" value="Chromosome"/>
</dbReference>
<proteinExistence type="predicted"/>